<keyword evidence="10" id="KW-0067">ATP-binding</keyword>
<feature type="transmembrane region" description="Helical" evidence="15">
    <location>
        <begin position="20"/>
        <end position="39"/>
    </location>
</feature>
<dbReference type="InterPro" id="IPR013767">
    <property type="entry name" value="PAS_fold"/>
</dbReference>
<dbReference type="CDD" id="cd00082">
    <property type="entry name" value="HisKA"/>
    <property type="match status" value="1"/>
</dbReference>
<keyword evidence="6 14" id="KW-0597">Phosphoprotein</keyword>
<dbReference type="SUPFAM" id="SSF55874">
    <property type="entry name" value="ATPase domain of HSP90 chaperone/DNA topoisomerase II/histidine kinase"/>
    <property type="match status" value="1"/>
</dbReference>
<dbReference type="InterPro" id="IPR001789">
    <property type="entry name" value="Sig_transdc_resp-reg_receiver"/>
</dbReference>
<dbReference type="InterPro" id="IPR035965">
    <property type="entry name" value="PAS-like_dom_sf"/>
</dbReference>
<evidence type="ECO:0000256" key="6">
    <source>
        <dbReference type="ARBA" id="ARBA00022553"/>
    </source>
</evidence>
<dbReference type="FunFam" id="3.30.565.10:FF:000010">
    <property type="entry name" value="Sensor histidine kinase RcsC"/>
    <property type="match status" value="1"/>
</dbReference>
<dbReference type="PROSITE" id="PS50113">
    <property type="entry name" value="PAC"/>
    <property type="match status" value="1"/>
</dbReference>
<dbReference type="SMART" id="SM00387">
    <property type="entry name" value="HATPase_c"/>
    <property type="match status" value="1"/>
</dbReference>
<dbReference type="SUPFAM" id="SSF47226">
    <property type="entry name" value="Histidine-containing phosphotransfer domain, HPT domain"/>
    <property type="match status" value="1"/>
</dbReference>
<evidence type="ECO:0000256" key="8">
    <source>
        <dbReference type="ARBA" id="ARBA00022692"/>
    </source>
</evidence>
<evidence type="ECO:0000256" key="5">
    <source>
        <dbReference type="ARBA" id="ARBA00022519"/>
    </source>
</evidence>
<evidence type="ECO:0000256" key="3">
    <source>
        <dbReference type="ARBA" id="ARBA00012438"/>
    </source>
</evidence>
<evidence type="ECO:0000256" key="15">
    <source>
        <dbReference type="SAM" id="Phobius"/>
    </source>
</evidence>
<dbReference type="Proteomes" id="UP000199093">
    <property type="component" value="Unassembled WGS sequence"/>
</dbReference>
<comment type="catalytic activity">
    <reaction evidence="1">
        <text>ATP + protein L-histidine = ADP + protein N-phospho-L-histidine.</text>
        <dbReference type="EC" id="2.7.13.3"/>
    </reaction>
</comment>
<dbReference type="Pfam" id="PF01627">
    <property type="entry name" value="Hpt"/>
    <property type="match status" value="1"/>
</dbReference>
<dbReference type="CDD" id="cd00130">
    <property type="entry name" value="PAS"/>
    <property type="match status" value="1"/>
</dbReference>
<feature type="domain" description="PAS" evidence="18">
    <location>
        <begin position="220"/>
        <end position="281"/>
    </location>
</feature>
<dbReference type="InterPro" id="IPR000700">
    <property type="entry name" value="PAS-assoc_C"/>
</dbReference>
<keyword evidence="21" id="KW-1185">Reference proteome</keyword>
<evidence type="ECO:0000256" key="4">
    <source>
        <dbReference type="ARBA" id="ARBA00022475"/>
    </source>
</evidence>
<evidence type="ECO:0000256" key="11">
    <source>
        <dbReference type="ARBA" id="ARBA00022989"/>
    </source>
</evidence>
<feature type="modified residue" description="4-aspartylphosphate" evidence="14">
    <location>
        <position position="657"/>
    </location>
</feature>
<evidence type="ECO:0000256" key="13">
    <source>
        <dbReference type="ARBA" id="ARBA00023136"/>
    </source>
</evidence>
<dbReference type="PANTHER" id="PTHR43047">
    <property type="entry name" value="TWO-COMPONENT HISTIDINE PROTEIN KINASE"/>
    <property type="match status" value="1"/>
</dbReference>
<dbReference type="Pfam" id="PF00989">
    <property type="entry name" value="PAS"/>
    <property type="match status" value="1"/>
</dbReference>
<keyword evidence="12" id="KW-0902">Two-component regulatory system</keyword>
<dbReference type="SMART" id="SM00448">
    <property type="entry name" value="REC"/>
    <property type="match status" value="1"/>
</dbReference>
<dbReference type="Pfam" id="PF02518">
    <property type="entry name" value="HATPase_c"/>
    <property type="match status" value="1"/>
</dbReference>
<dbReference type="Pfam" id="PF00072">
    <property type="entry name" value="Response_reg"/>
    <property type="match status" value="1"/>
</dbReference>
<evidence type="ECO:0000256" key="14">
    <source>
        <dbReference type="PROSITE-ProRule" id="PRU00169"/>
    </source>
</evidence>
<name>A0A1G8RJ96_9RHOB</name>
<dbReference type="Gene3D" id="3.40.50.2300">
    <property type="match status" value="1"/>
</dbReference>
<dbReference type="NCBIfam" id="TIGR00229">
    <property type="entry name" value="sensory_box"/>
    <property type="match status" value="1"/>
</dbReference>
<dbReference type="SUPFAM" id="SSF52172">
    <property type="entry name" value="CheY-like"/>
    <property type="match status" value="1"/>
</dbReference>
<dbReference type="Gene3D" id="1.20.120.160">
    <property type="entry name" value="HPT domain"/>
    <property type="match status" value="1"/>
</dbReference>
<accession>A0A1G8RJ96</accession>
<dbReference type="InterPro" id="IPR008207">
    <property type="entry name" value="Sig_transdc_His_kin_Hpt_dom"/>
</dbReference>
<dbReference type="SMART" id="SM00388">
    <property type="entry name" value="HisKA"/>
    <property type="match status" value="1"/>
</dbReference>
<dbReference type="EMBL" id="FNEJ01000020">
    <property type="protein sequence ID" value="SDJ17009.1"/>
    <property type="molecule type" value="Genomic_DNA"/>
</dbReference>
<dbReference type="GO" id="GO:0005886">
    <property type="term" value="C:plasma membrane"/>
    <property type="evidence" value="ECO:0007669"/>
    <property type="project" value="UniProtKB-SubCell"/>
</dbReference>
<dbReference type="EC" id="2.7.13.3" evidence="3"/>
<dbReference type="InterPro" id="IPR011006">
    <property type="entry name" value="CheY-like_superfamily"/>
</dbReference>
<feature type="domain" description="PAC" evidence="19">
    <location>
        <begin position="299"/>
        <end position="348"/>
    </location>
</feature>
<gene>
    <name evidence="20" type="ORF">SAMN04487993_102062</name>
</gene>
<evidence type="ECO:0000256" key="2">
    <source>
        <dbReference type="ARBA" id="ARBA00004429"/>
    </source>
</evidence>
<dbReference type="PROSITE" id="PS50112">
    <property type="entry name" value="PAS"/>
    <property type="match status" value="1"/>
</dbReference>
<keyword evidence="4" id="KW-1003">Cell membrane</keyword>
<dbReference type="InterPro" id="IPR004358">
    <property type="entry name" value="Sig_transdc_His_kin-like_C"/>
</dbReference>
<dbReference type="SUPFAM" id="SSF47384">
    <property type="entry name" value="Homodimeric domain of signal transducing histidine kinase"/>
    <property type="match status" value="1"/>
</dbReference>
<comment type="subcellular location">
    <subcellularLocation>
        <location evidence="2">Cell inner membrane</location>
        <topology evidence="2">Multi-pass membrane protein</topology>
    </subcellularLocation>
</comment>
<evidence type="ECO:0000256" key="10">
    <source>
        <dbReference type="ARBA" id="ARBA00022840"/>
    </source>
</evidence>
<dbReference type="CDD" id="cd17546">
    <property type="entry name" value="REC_hyHK_CKI1_RcsC-like"/>
    <property type="match status" value="1"/>
</dbReference>
<dbReference type="PROSITE" id="PS50110">
    <property type="entry name" value="RESPONSE_REGULATORY"/>
    <property type="match status" value="1"/>
</dbReference>
<evidence type="ECO:0000256" key="9">
    <source>
        <dbReference type="ARBA" id="ARBA00022777"/>
    </source>
</evidence>
<dbReference type="InterPro" id="IPR005467">
    <property type="entry name" value="His_kinase_dom"/>
</dbReference>
<evidence type="ECO:0000256" key="12">
    <source>
        <dbReference type="ARBA" id="ARBA00023012"/>
    </source>
</evidence>
<evidence type="ECO:0000259" key="19">
    <source>
        <dbReference type="PROSITE" id="PS50113"/>
    </source>
</evidence>
<evidence type="ECO:0000256" key="7">
    <source>
        <dbReference type="ARBA" id="ARBA00022679"/>
    </source>
</evidence>
<dbReference type="PRINTS" id="PR00344">
    <property type="entry name" value="BCTRLSENSOR"/>
</dbReference>
<dbReference type="Pfam" id="PF00512">
    <property type="entry name" value="HisKA"/>
    <property type="match status" value="1"/>
</dbReference>
<dbReference type="InterPro" id="IPR003594">
    <property type="entry name" value="HATPase_dom"/>
</dbReference>
<dbReference type="STRING" id="555512.SAMN04487993_102062"/>
<feature type="domain" description="Histidine kinase" evidence="16">
    <location>
        <begin position="366"/>
        <end position="585"/>
    </location>
</feature>
<keyword evidence="10" id="KW-0547">Nucleotide-binding</keyword>
<keyword evidence="7" id="KW-0808">Transferase</keyword>
<evidence type="ECO:0000256" key="1">
    <source>
        <dbReference type="ARBA" id="ARBA00000085"/>
    </source>
</evidence>
<feature type="transmembrane region" description="Helical" evidence="15">
    <location>
        <begin position="181"/>
        <end position="207"/>
    </location>
</feature>
<dbReference type="InterPro" id="IPR036097">
    <property type="entry name" value="HisK_dim/P_sf"/>
</dbReference>
<dbReference type="SMART" id="SM00091">
    <property type="entry name" value="PAS"/>
    <property type="match status" value="1"/>
</dbReference>
<dbReference type="CDD" id="cd16922">
    <property type="entry name" value="HATPase_EvgS-ArcB-TorS-like"/>
    <property type="match status" value="1"/>
</dbReference>
<keyword evidence="5" id="KW-0997">Cell inner membrane</keyword>
<dbReference type="SUPFAM" id="SSF55785">
    <property type="entry name" value="PYP-like sensor domain (PAS domain)"/>
    <property type="match status" value="1"/>
</dbReference>
<dbReference type="InterPro" id="IPR000014">
    <property type="entry name" value="PAS"/>
</dbReference>
<dbReference type="AlphaFoldDB" id="A0A1G8RJ96"/>
<sequence>MAGYDDFSNRRTGWVQTGAATAALVLSVALVAWMALLVLRGVDDLSTANSDNVQWSLAQADVEFLRFRIALRDAEEDPTALESVRRRFDVFYSRMATIESGEMYRAMRDDPQFRGPRTRVRDFLSESVPFIDSPDADLRASLPLLAERAEQVNEDVRSFSLAALTAYAGISDDRREGVMQLLAYLGIVLAVLFVALAMVAFTLFRLFRLAQGRAHQVESAAGRMRTIVETSPNAIVVFDKSGAIREFNPAAERMFGYTRAEARGRSAMHLLLPHDEAEAQRHGAFAFAEQLRRPRLEERHFEVTVRSRDGRLFPAEFAIDRSEAGLPLYVAYIRDISRRKNDEAELREARDRALAGERVKSEFLAVMSHEMRTPLNGLLGTMQLLHDQPLSPRQADLLERMQASGELLLGLVNDVLDLAKFEAGKMKAESEPFSITQLLDGVMHTAGPVAESYGNTLSWQWVGAPRDGVEGDMRRLRHVLLNLVGNAAKFTRQGEIEVEVECLPGAESMVEFRVSDSGIGIAEEDLERVFNDFETLDSSYARETGGTGLGLGIARRFVKLMGGEIGAESEPGEGSLFWFRVPLAPTQAVVERLVEAWSAPEDTGAPLDVLLVEDNEINRFIVREMLDSAGHSVVEAENGREGVDQAARHRFDVILMDISMPIMDGTEAVQHIRGGDGASRNTPIVALTAHALPEERARFHRLGMEACLNKPVERQKLLATLRAAAAGENAETPAVEAAPASEPLIDDTVLAHFHRNVPQEAGARLLARFFDEMDDAVITLAKSGPDAADLAATAHKCAGSCGTFGAEAMRAALIRIEARIKRGERPAQGDLAALQPLWNRSRAELEARMAAA</sequence>
<organism evidence="20 21">
    <name type="scientific">Salipiger marinus</name>
    <dbReference type="NCBI Taxonomy" id="555512"/>
    <lineage>
        <taxon>Bacteria</taxon>
        <taxon>Pseudomonadati</taxon>
        <taxon>Pseudomonadota</taxon>
        <taxon>Alphaproteobacteria</taxon>
        <taxon>Rhodobacterales</taxon>
        <taxon>Roseobacteraceae</taxon>
        <taxon>Salipiger</taxon>
    </lineage>
</organism>
<evidence type="ECO:0000313" key="21">
    <source>
        <dbReference type="Proteomes" id="UP000199093"/>
    </source>
</evidence>
<protein>
    <recommendedName>
        <fullName evidence="3">histidine kinase</fullName>
        <ecNumber evidence="3">2.7.13.3</ecNumber>
    </recommendedName>
</protein>
<feature type="domain" description="Response regulatory" evidence="17">
    <location>
        <begin position="608"/>
        <end position="725"/>
    </location>
</feature>
<dbReference type="Gene3D" id="3.30.450.20">
    <property type="entry name" value="PAS domain"/>
    <property type="match status" value="1"/>
</dbReference>
<dbReference type="GO" id="GO:0006355">
    <property type="term" value="P:regulation of DNA-templated transcription"/>
    <property type="evidence" value="ECO:0007669"/>
    <property type="project" value="InterPro"/>
</dbReference>
<evidence type="ECO:0000313" key="20">
    <source>
        <dbReference type="EMBL" id="SDJ17009.1"/>
    </source>
</evidence>
<dbReference type="InterPro" id="IPR003661">
    <property type="entry name" value="HisK_dim/P_dom"/>
</dbReference>
<evidence type="ECO:0000259" key="16">
    <source>
        <dbReference type="PROSITE" id="PS50109"/>
    </source>
</evidence>
<evidence type="ECO:0000259" key="18">
    <source>
        <dbReference type="PROSITE" id="PS50112"/>
    </source>
</evidence>
<dbReference type="PANTHER" id="PTHR43047:SF78">
    <property type="entry name" value="SENSORY_REGULATORY PROTEIN RPFC"/>
    <property type="match status" value="1"/>
</dbReference>
<evidence type="ECO:0000259" key="17">
    <source>
        <dbReference type="PROSITE" id="PS50110"/>
    </source>
</evidence>
<proteinExistence type="predicted"/>
<dbReference type="InterPro" id="IPR036641">
    <property type="entry name" value="HPT_dom_sf"/>
</dbReference>
<keyword evidence="13 15" id="KW-0472">Membrane</keyword>
<dbReference type="GO" id="GO:0000155">
    <property type="term" value="F:phosphorelay sensor kinase activity"/>
    <property type="evidence" value="ECO:0007669"/>
    <property type="project" value="InterPro"/>
</dbReference>
<dbReference type="PROSITE" id="PS50109">
    <property type="entry name" value="HIS_KIN"/>
    <property type="match status" value="1"/>
</dbReference>
<keyword evidence="11 15" id="KW-1133">Transmembrane helix</keyword>
<dbReference type="Gene3D" id="1.10.287.130">
    <property type="match status" value="1"/>
</dbReference>
<keyword evidence="8 15" id="KW-0812">Transmembrane</keyword>
<keyword evidence="9" id="KW-0418">Kinase</keyword>
<reference evidence="20 21" key="1">
    <citation type="submission" date="2016-10" db="EMBL/GenBank/DDBJ databases">
        <authorList>
            <person name="de Groot N.N."/>
        </authorList>
    </citation>
    <scope>NUCLEOTIDE SEQUENCE [LARGE SCALE GENOMIC DNA]</scope>
    <source>
        <strain evidence="20 21">DSM 26424</strain>
    </source>
</reference>
<dbReference type="Gene3D" id="3.30.565.10">
    <property type="entry name" value="Histidine kinase-like ATPase, C-terminal domain"/>
    <property type="match status" value="1"/>
</dbReference>
<dbReference type="InterPro" id="IPR036890">
    <property type="entry name" value="HATPase_C_sf"/>
</dbReference>